<sequence>MPLKIEKWRTEHARAISLEEIVDIKKTLKPEDGPCWHCLCLSGHSDAFGYFILCMAAIGYEGNGLDTVESFEHLELLPIMTP</sequence>
<evidence type="ECO:0000313" key="2">
    <source>
        <dbReference type="Proteomes" id="UP001446871"/>
    </source>
</evidence>
<protein>
    <submittedName>
        <fullName evidence="1">Uncharacterized protein</fullName>
    </submittedName>
</protein>
<gene>
    <name evidence="1" type="ORF">PG996_002657</name>
</gene>
<comment type="caution">
    <text evidence="1">The sequence shown here is derived from an EMBL/GenBank/DDBJ whole genome shotgun (WGS) entry which is preliminary data.</text>
</comment>
<organism evidence="1 2">
    <name type="scientific">Apiospora saccharicola</name>
    <dbReference type="NCBI Taxonomy" id="335842"/>
    <lineage>
        <taxon>Eukaryota</taxon>
        <taxon>Fungi</taxon>
        <taxon>Dikarya</taxon>
        <taxon>Ascomycota</taxon>
        <taxon>Pezizomycotina</taxon>
        <taxon>Sordariomycetes</taxon>
        <taxon>Xylariomycetidae</taxon>
        <taxon>Amphisphaeriales</taxon>
        <taxon>Apiosporaceae</taxon>
        <taxon>Apiospora</taxon>
    </lineage>
</organism>
<dbReference type="EMBL" id="JAQQWM010000001">
    <property type="protein sequence ID" value="KAK8083876.1"/>
    <property type="molecule type" value="Genomic_DNA"/>
</dbReference>
<accession>A0ABR1WK27</accession>
<keyword evidence="2" id="KW-1185">Reference proteome</keyword>
<name>A0ABR1WK27_9PEZI</name>
<dbReference type="Proteomes" id="UP001446871">
    <property type="component" value="Unassembled WGS sequence"/>
</dbReference>
<reference evidence="1 2" key="1">
    <citation type="submission" date="2023-01" db="EMBL/GenBank/DDBJ databases">
        <title>Analysis of 21 Apiospora genomes using comparative genomics revels a genus with tremendous synthesis potential of carbohydrate active enzymes and secondary metabolites.</title>
        <authorList>
            <person name="Sorensen T."/>
        </authorList>
    </citation>
    <scope>NUCLEOTIDE SEQUENCE [LARGE SCALE GENOMIC DNA]</scope>
    <source>
        <strain evidence="1 2">CBS 83171</strain>
    </source>
</reference>
<proteinExistence type="predicted"/>
<evidence type="ECO:0000313" key="1">
    <source>
        <dbReference type="EMBL" id="KAK8083876.1"/>
    </source>
</evidence>